<organism evidence="1 2">
    <name type="scientific">Faecalibacterium hattorii</name>
    <dbReference type="NCBI Taxonomy" id="2935520"/>
    <lineage>
        <taxon>Bacteria</taxon>
        <taxon>Bacillati</taxon>
        <taxon>Bacillota</taxon>
        <taxon>Clostridia</taxon>
        <taxon>Eubacteriales</taxon>
        <taxon>Oscillospiraceae</taxon>
        <taxon>Faecalibacterium</taxon>
    </lineage>
</organism>
<dbReference type="AlphaFoldDB" id="A0A329UPJ3"/>
<dbReference type="RefSeq" id="WP_112143273.1">
    <property type="nucleotide sequence ID" value="NZ_PRLC01000001.1"/>
</dbReference>
<evidence type="ECO:0000313" key="2">
    <source>
        <dbReference type="Proteomes" id="UP000250429"/>
    </source>
</evidence>
<reference evidence="1 2" key="1">
    <citation type="submission" date="2018-02" db="EMBL/GenBank/DDBJ databases">
        <title>Complete genome sequencing of Faecalibacterium prausnitzii strains isolated from the human gut.</title>
        <authorList>
            <person name="Fitzgerald B.C."/>
            <person name="Shkoporov A.N."/>
            <person name="Ross P.R."/>
            <person name="Hill C."/>
        </authorList>
    </citation>
    <scope>NUCLEOTIDE SEQUENCE [LARGE SCALE GENOMIC DNA]</scope>
    <source>
        <strain evidence="1 2">APC922/41-1</strain>
    </source>
</reference>
<dbReference type="Proteomes" id="UP000250429">
    <property type="component" value="Unassembled WGS sequence"/>
</dbReference>
<evidence type="ECO:0000313" key="1">
    <source>
        <dbReference type="EMBL" id="RAW63520.1"/>
    </source>
</evidence>
<gene>
    <name evidence="1" type="ORF">C4N23_00450</name>
</gene>
<sequence>MACKLFNSKGDLIGGIAHIRMLSGESTMIITLDTGHALQFNPDDIYLDSNCDAHIRKSGTIHRRAIDSYDSYCYANPAKEILDDVHGQMAARAIKKVIFNPPATVVYWTDGTKTVVKCSENDIFDPEKGLAMAIAKRSAGNNSGYYKEIRHWIEQSGFKQA</sequence>
<dbReference type="EMBL" id="PRLC01000001">
    <property type="protein sequence ID" value="RAW63520.1"/>
    <property type="molecule type" value="Genomic_DNA"/>
</dbReference>
<protein>
    <submittedName>
        <fullName evidence="1">Uncharacterized protein</fullName>
    </submittedName>
</protein>
<accession>A0A329UPJ3</accession>
<comment type="caution">
    <text evidence="1">The sequence shown here is derived from an EMBL/GenBank/DDBJ whole genome shotgun (WGS) entry which is preliminary data.</text>
</comment>
<name>A0A329UPJ3_9FIRM</name>
<proteinExistence type="predicted"/>
<keyword evidence="2" id="KW-1185">Reference proteome</keyword>